<dbReference type="Proteomes" id="UP000283501">
    <property type="component" value="Unassembled WGS sequence"/>
</dbReference>
<dbReference type="SUPFAM" id="SSF53041">
    <property type="entry name" value="Resolvase-like"/>
    <property type="match status" value="1"/>
</dbReference>
<name>A0A414M4E0_9FIRM</name>
<evidence type="ECO:0000313" key="6">
    <source>
        <dbReference type="Proteomes" id="UP000283501"/>
    </source>
</evidence>
<feature type="compositionally biased region" description="Basic and acidic residues" evidence="2">
    <location>
        <begin position="547"/>
        <end position="583"/>
    </location>
</feature>
<dbReference type="InterPro" id="IPR038109">
    <property type="entry name" value="DNA_bind_recomb_sf"/>
</dbReference>
<dbReference type="InterPro" id="IPR006119">
    <property type="entry name" value="Resolv_N"/>
</dbReference>
<proteinExistence type="predicted"/>
<dbReference type="Gene3D" id="3.40.50.1390">
    <property type="entry name" value="Resolvase, N-terminal catalytic domain"/>
    <property type="match status" value="1"/>
</dbReference>
<gene>
    <name evidence="5" type="ORF">DW703_08175</name>
</gene>
<dbReference type="Pfam" id="PF14287">
    <property type="entry name" value="DUF4368"/>
    <property type="match status" value="1"/>
</dbReference>
<dbReference type="InterPro" id="IPR050639">
    <property type="entry name" value="SSR_resolvase"/>
</dbReference>
<dbReference type="Pfam" id="PF13408">
    <property type="entry name" value="Zn_ribbon_recom"/>
    <property type="match status" value="1"/>
</dbReference>
<dbReference type="Pfam" id="PF00239">
    <property type="entry name" value="Resolvase"/>
    <property type="match status" value="1"/>
</dbReference>
<feature type="coiled-coil region" evidence="1">
    <location>
        <begin position="400"/>
        <end position="469"/>
    </location>
</feature>
<dbReference type="SMART" id="SM00857">
    <property type="entry name" value="Resolvase"/>
    <property type="match status" value="1"/>
</dbReference>
<dbReference type="InterPro" id="IPR025827">
    <property type="entry name" value="Zn_ribbon_recom_dom"/>
</dbReference>
<dbReference type="RefSeq" id="WP_118043023.1">
    <property type="nucleotide sequence ID" value="NZ_QSKY01000010.1"/>
</dbReference>
<evidence type="ECO:0000256" key="1">
    <source>
        <dbReference type="SAM" id="Coils"/>
    </source>
</evidence>
<feature type="domain" description="Recombinase" evidence="4">
    <location>
        <begin position="165"/>
        <end position="308"/>
    </location>
</feature>
<feature type="compositionally biased region" description="Basic and acidic residues" evidence="2">
    <location>
        <begin position="729"/>
        <end position="749"/>
    </location>
</feature>
<dbReference type="GO" id="GO:0003677">
    <property type="term" value="F:DNA binding"/>
    <property type="evidence" value="ECO:0007669"/>
    <property type="project" value="InterPro"/>
</dbReference>
<comment type="caution">
    <text evidence="5">The sequence shown here is derived from an EMBL/GenBank/DDBJ whole genome shotgun (WGS) entry which is preliminary data.</text>
</comment>
<dbReference type="EMBL" id="QSKY01000010">
    <property type="protein sequence ID" value="RHF04048.1"/>
    <property type="molecule type" value="Genomic_DNA"/>
</dbReference>
<protein>
    <submittedName>
        <fullName evidence="5">DUF4368 domain-containing protein</fullName>
    </submittedName>
</protein>
<dbReference type="Pfam" id="PF07508">
    <property type="entry name" value="Recombinase"/>
    <property type="match status" value="1"/>
</dbReference>
<dbReference type="PANTHER" id="PTHR30461:SF23">
    <property type="entry name" value="DNA RECOMBINASE-RELATED"/>
    <property type="match status" value="1"/>
</dbReference>
<dbReference type="PANTHER" id="PTHR30461">
    <property type="entry name" value="DNA-INVERTASE FROM LAMBDOID PROPHAGE"/>
    <property type="match status" value="1"/>
</dbReference>
<evidence type="ECO:0000259" key="3">
    <source>
        <dbReference type="PROSITE" id="PS51736"/>
    </source>
</evidence>
<dbReference type="Gene3D" id="3.90.1750.20">
    <property type="entry name" value="Putative Large Serine Recombinase, Chain B, Domain 2"/>
    <property type="match status" value="1"/>
</dbReference>
<accession>A0A414M4E0</accession>
<feature type="domain" description="Resolvase/invertase-type recombinase catalytic" evidence="3">
    <location>
        <begin position="10"/>
        <end position="160"/>
    </location>
</feature>
<dbReference type="GO" id="GO:0000150">
    <property type="term" value="F:DNA strand exchange activity"/>
    <property type="evidence" value="ECO:0007669"/>
    <property type="project" value="InterPro"/>
</dbReference>
<reference evidence="5 6" key="1">
    <citation type="submission" date="2018-08" db="EMBL/GenBank/DDBJ databases">
        <title>A genome reference for cultivated species of the human gut microbiota.</title>
        <authorList>
            <person name="Zou Y."/>
            <person name="Xue W."/>
            <person name="Luo G."/>
        </authorList>
    </citation>
    <scope>NUCLEOTIDE SEQUENCE [LARGE SCALE GENOMIC DNA]</scope>
    <source>
        <strain evidence="5 6">AM26-2LB</strain>
    </source>
</reference>
<keyword evidence="1" id="KW-0175">Coiled coil</keyword>
<dbReference type="InterPro" id="IPR025378">
    <property type="entry name" value="DUF4368"/>
</dbReference>
<dbReference type="InterPro" id="IPR011109">
    <property type="entry name" value="DNA_bind_recombinase_dom"/>
</dbReference>
<evidence type="ECO:0000259" key="4">
    <source>
        <dbReference type="PROSITE" id="PS51737"/>
    </source>
</evidence>
<feature type="compositionally biased region" description="Low complexity" evidence="2">
    <location>
        <begin position="718"/>
        <end position="728"/>
    </location>
</feature>
<dbReference type="PROSITE" id="PS51737">
    <property type="entry name" value="RECOMBINASE_DNA_BIND"/>
    <property type="match status" value="1"/>
</dbReference>
<organism evidence="5 6">
    <name type="scientific">Agathobacter rectalis</name>
    <dbReference type="NCBI Taxonomy" id="39491"/>
    <lineage>
        <taxon>Bacteria</taxon>
        <taxon>Bacillati</taxon>
        <taxon>Bacillota</taxon>
        <taxon>Clostridia</taxon>
        <taxon>Lachnospirales</taxon>
        <taxon>Lachnospiraceae</taxon>
        <taxon>Agathobacter</taxon>
    </lineage>
</organism>
<feature type="region of interest" description="Disordered" evidence="2">
    <location>
        <begin position="546"/>
        <end position="758"/>
    </location>
</feature>
<dbReference type="AlphaFoldDB" id="A0A414M4E0"/>
<dbReference type="CDD" id="cd03770">
    <property type="entry name" value="SR_TndX_transposase"/>
    <property type="match status" value="1"/>
</dbReference>
<evidence type="ECO:0000313" key="5">
    <source>
        <dbReference type="EMBL" id="RHF04048.1"/>
    </source>
</evidence>
<dbReference type="InterPro" id="IPR036162">
    <property type="entry name" value="Resolvase-like_N_sf"/>
</dbReference>
<feature type="compositionally biased region" description="Basic and acidic residues" evidence="2">
    <location>
        <begin position="647"/>
        <end position="656"/>
    </location>
</feature>
<evidence type="ECO:0000256" key="2">
    <source>
        <dbReference type="SAM" id="MobiDB-lite"/>
    </source>
</evidence>
<sequence length="786" mass="90164">MKKQPDKGKITALYERLSHDDERAGESVSIENQKRILEDYAQKNGFTNIRHFTDDGVRGTTFKRPGLDAMLEEIRAGNVATVIIKDQSRIGRDVVEVGLLKRTFDEYHVRFIAANDNLDTANGFDIMSIFRDVINEWYVADTSRKIKTVFKSRMEKGLRCSGSVSYGYLASKENKGEWVIDEEAAAVVRRIFHSVVAGESIASIARALRAEKIPIPSEHWKRIGAPVRSAKYTDPYAWSTTTISYILKRPEYTGRKVLGKTVCENYKTKSTRKTAPEEQYIFDGEIPAIVDEETWNTVQRLMGTKRRAPKRQNTPNRLTGLLYCADCGAKLTHRSSLVQGKYLDDAFVCSSYRQLTRDCTMHYIPTAKMEAAILAAIQRVSWYVRHNEAEFIERVRKATDQHQENAVKEYRQKVSKAQRRYKELDGLVKKLYEGNATGKIPDKHFTRLLAEYDEEQTGLEAAIAQWQEAIESWNADRLKTDKFIELVSRYTDFSELTTPMLNEFIEKVVVHEGEGRGNSRRQRIDIYLNFIGAFEVPAHIVTPMEAEEQRRQQEEQAAKEARSQELAKAREEKRKAEKREFTARKKAGLLTPEEQAADEARLAHNRAWQKEWRKKRKAAEPPKPPKPKSLKELAALQKAGADLTPEEAERLAAYRERKNRQHKAWYERQKAAQPPKPRTLKELAAAQVAGQPLTPEETERLEASRSRKKNAYQELKAQAETDPAAAAELARRRAYHSEATKKSRQKMYEEAAAGNPAAQARYENFLAARRENYHRKKHDEKGEQIA</sequence>
<dbReference type="PROSITE" id="PS51736">
    <property type="entry name" value="RECOMBINASES_3"/>
    <property type="match status" value="1"/>
</dbReference>